<dbReference type="RefSeq" id="WP_193934597.1">
    <property type="nucleotide sequence ID" value="NZ_CAWPMZ010000130.1"/>
</dbReference>
<dbReference type="Proteomes" id="UP000651156">
    <property type="component" value="Unassembled WGS sequence"/>
</dbReference>
<evidence type="ECO:0000313" key="2">
    <source>
        <dbReference type="Proteomes" id="UP000651156"/>
    </source>
</evidence>
<reference evidence="1 2" key="1">
    <citation type="submission" date="2020-10" db="EMBL/GenBank/DDBJ databases">
        <authorList>
            <person name="Castelo-Branco R."/>
            <person name="Eusebio N."/>
            <person name="Adriana R."/>
            <person name="Vieira A."/>
            <person name="Brugerolle De Fraissinette N."/>
            <person name="Rezende De Castro R."/>
            <person name="Schneider M.P."/>
            <person name="Vasconcelos V."/>
            <person name="Leao P.N."/>
        </authorList>
    </citation>
    <scope>NUCLEOTIDE SEQUENCE [LARGE SCALE GENOMIC DNA]</scope>
    <source>
        <strain evidence="1 2">LEGE 06123</strain>
    </source>
</reference>
<accession>A0ABR9UY43</accession>
<protein>
    <submittedName>
        <fullName evidence="1">Uncharacterized protein</fullName>
    </submittedName>
</protein>
<proteinExistence type="predicted"/>
<sequence length="46" mass="4847">MVGTTGLACLGKIAIAPSALEFSQYTATETFQGREEDGAGTEVRRI</sequence>
<keyword evidence="2" id="KW-1185">Reference proteome</keyword>
<evidence type="ECO:0000313" key="1">
    <source>
        <dbReference type="EMBL" id="MBE9193207.1"/>
    </source>
</evidence>
<dbReference type="EMBL" id="JADEWN010000081">
    <property type="protein sequence ID" value="MBE9193207.1"/>
    <property type="molecule type" value="Genomic_DNA"/>
</dbReference>
<gene>
    <name evidence="1" type="ORF">IQ230_23250</name>
</gene>
<name>A0ABR9UY43_9CHRO</name>
<organism evidence="1 2">
    <name type="scientific">Gloeocapsopsis crepidinum LEGE 06123</name>
    <dbReference type="NCBI Taxonomy" id="588587"/>
    <lineage>
        <taxon>Bacteria</taxon>
        <taxon>Bacillati</taxon>
        <taxon>Cyanobacteriota</taxon>
        <taxon>Cyanophyceae</taxon>
        <taxon>Oscillatoriophycideae</taxon>
        <taxon>Chroococcales</taxon>
        <taxon>Chroococcaceae</taxon>
        <taxon>Gloeocapsopsis</taxon>
    </lineage>
</organism>
<comment type="caution">
    <text evidence="1">The sequence shown here is derived from an EMBL/GenBank/DDBJ whole genome shotgun (WGS) entry which is preliminary data.</text>
</comment>